<proteinExistence type="inferred from homology"/>
<dbReference type="PANTHER" id="PTHR19282">
    <property type="entry name" value="TETRASPANIN"/>
    <property type="match status" value="1"/>
</dbReference>
<feature type="transmembrane region" description="Helical" evidence="6">
    <location>
        <begin position="89"/>
        <end position="113"/>
    </location>
</feature>
<evidence type="ECO:0000313" key="8">
    <source>
        <dbReference type="EnsemblMetazoa" id="GBRI004049-PA"/>
    </source>
</evidence>
<reference evidence="8" key="2">
    <citation type="submission" date="2020-05" db="UniProtKB">
        <authorList>
            <consortium name="EnsemblMetazoa"/>
        </authorList>
    </citation>
    <scope>IDENTIFICATION</scope>
    <source>
        <strain evidence="8">IAEA</strain>
    </source>
</reference>
<dbReference type="EnsemblMetazoa" id="GBRI004049-RA">
    <property type="protein sequence ID" value="GBRI004049-PA"/>
    <property type="gene ID" value="GBRI004049"/>
</dbReference>
<dbReference type="GO" id="GO:0005886">
    <property type="term" value="C:plasma membrane"/>
    <property type="evidence" value="ECO:0007669"/>
    <property type="project" value="TreeGrafter"/>
</dbReference>
<feature type="transmembrane region" description="Helical" evidence="6">
    <location>
        <begin position="61"/>
        <end position="82"/>
    </location>
</feature>
<dbReference type="STRING" id="37001.A0A1A9W2K0"/>
<dbReference type="PRINTS" id="PR00259">
    <property type="entry name" value="TMFOUR"/>
</dbReference>
<dbReference type="Pfam" id="PF00335">
    <property type="entry name" value="Tetraspanin"/>
    <property type="match status" value="1"/>
</dbReference>
<evidence type="ECO:0000256" key="7">
    <source>
        <dbReference type="SAM" id="MobiDB-lite"/>
    </source>
</evidence>
<dbReference type="Gene3D" id="1.10.1450.10">
    <property type="entry name" value="Tetraspanin"/>
    <property type="match status" value="1"/>
</dbReference>
<evidence type="ECO:0000256" key="6">
    <source>
        <dbReference type="RuleBase" id="RU361218"/>
    </source>
</evidence>
<name>A0A1A9W2K0_9MUSC</name>
<dbReference type="SUPFAM" id="SSF48652">
    <property type="entry name" value="Tetraspanin"/>
    <property type="match status" value="1"/>
</dbReference>
<dbReference type="AlphaFoldDB" id="A0A1A9W2K0"/>
<dbReference type="VEuPathDB" id="VectorBase:GBRI004049"/>
<evidence type="ECO:0000256" key="4">
    <source>
        <dbReference type="ARBA" id="ARBA00022989"/>
    </source>
</evidence>
<evidence type="ECO:0000256" key="5">
    <source>
        <dbReference type="ARBA" id="ARBA00023136"/>
    </source>
</evidence>
<organism evidence="8 9">
    <name type="scientific">Glossina brevipalpis</name>
    <dbReference type="NCBI Taxonomy" id="37001"/>
    <lineage>
        <taxon>Eukaryota</taxon>
        <taxon>Metazoa</taxon>
        <taxon>Ecdysozoa</taxon>
        <taxon>Arthropoda</taxon>
        <taxon>Hexapoda</taxon>
        <taxon>Insecta</taxon>
        <taxon>Pterygota</taxon>
        <taxon>Neoptera</taxon>
        <taxon>Endopterygota</taxon>
        <taxon>Diptera</taxon>
        <taxon>Brachycera</taxon>
        <taxon>Muscomorpha</taxon>
        <taxon>Hippoboscoidea</taxon>
        <taxon>Glossinidae</taxon>
        <taxon>Glossina</taxon>
    </lineage>
</organism>
<keyword evidence="5 6" id="KW-0472">Membrane</keyword>
<comment type="subcellular location">
    <subcellularLocation>
        <location evidence="1 6">Membrane</location>
        <topology evidence="1 6">Multi-pass membrane protein</topology>
    </subcellularLocation>
</comment>
<feature type="region of interest" description="Disordered" evidence="7">
    <location>
        <begin position="275"/>
        <end position="308"/>
    </location>
</feature>
<dbReference type="PIRSF" id="PIRSF002419">
    <property type="entry name" value="Tetraspanin"/>
    <property type="match status" value="1"/>
</dbReference>
<keyword evidence="4 6" id="KW-1133">Transmembrane helix</keyword>
<dbReference type="InterPro" id="IPR008952">
    <property type="entry name" value="Tetraspanin_EC2_sf"/>
</dbReference>
<feature type="compositionally biased region" description="Polar residues" evidence="7">
    <location>
        <begin position="296"/>
        <end position="308"/>
    </location>
</feature>
<dbReference type="Proteomes" id="UP000091820">
    <property type="component" value="Unassembled WGS sequence"/>
</dbReference>
<keyword evidence="9" id="KW-1185">Reference proteome</keyword>
<protein>
    <recommendedName>
        <fullName evidence="6">Tetraspanin</fullName>
    </recommendedName>
</protein>
<evidence type="ECO:0000256" key="1">
    <source>
        <dbReference type="ARBA" id="ARBA00004141"/>
    </source>
</evidence>
<sequence length="308" mass="34261">MALYRDLQLNSGMRCAKYMLLIVSFMFAITAVLLVMVGSTIQAIFGDFRQFVDDHFLSPPALLIAIGFILLFVATLGAYGAVRESVMLINLYGVCLFIVFILEVSASLAAFIMQGQVREMLIRTMNESLIEYEDNQYIQAGVDFMQSGLECCGVNSPADWNEHWPQNINKNEPSYNNEVMPVPPSCCASFSPNDLMRCEMTYESGCLERMDFIISQSTMLIATGATTVAFVQLLGSICAFMLAKTLRRNKSIREARRWQLQQSLGVLISGGKMAPSSNSPMGYTQLEKAEKFSENDPITYTPNSPSVN</sequence>
<evidence type="ECO:0000313" key="9">
    <source>
        <dbReference type="Proteomes" id="UP000091820"/>
    </source>
</evidence>
<keyword evidence="3 6" id="KW-0812">Transmembrane</keyword>
<feature type="transmembrane region" description="Helical" evidence="6">
    <location>
        <begin position="20"/>
        <end position="41"/>
    </location>
</feature>
<dbReference type="PANTHER" id="PTHR19282:SF28">
    <property type="entry name" value="TETRASPANIN"/>
    <property type="match status" value="1"/>
</dbReference>
<dbReference type="CDD" id="cd03127">
    <property type="entry name" value="tetraspanin_LEL"/>
    <property type="match status" value="1"/>
</dbReference>
<reference evidence="9" key="1">
    <citation type="submission" date="2014-03" db="EMBL/GenBank/DDBJ databases">
        <authorList>
            <person name="Aksoy S."/>
            <person name="Warren W."/>
            <person name="Wilson R.K."/>
        </authorList>
    </citation>
    <scope>NUCLEOTIDE SEQUENCE [LARGE SCALE GENOMIC DNA]</scope>
    <source>
        <strain evidence="9">IAEA</strain>
    </source>
</reference>
<dbReference type="InterPro" id="IPR000301">
    <property type="entry name" value="Tetraspanin_animals"/>
</dbReference>
<accession>A0A1A9W2K0</accession>
<comment type="similarity">
    <text evidence="2 6">Belongs to the tetraspanin (TM4SF) family.</text>
</comment>
<evidence type="ECO:0000256" key="3">
    <source>
        <dbReference type="ARBA" id="ARBA00022692"/>
    </source>
</evidence>
<feature type="transmembrane region" description="Helical" evidence="6">
    <location>
        <begin position="219"/>
        <end position="243"/>
    </location>
</feature>
<dbReference type="InterPro" id="IPR018499">
    <property type="entry name" value="Tetraspanin/Peripherin"/>
</dbReference>
<evidence type="ECO:0000256" key="2">
    <source>
        <dbReference type="ARBA" id="ARBA00006840"/>
    </source>
</evidence>